<dbReference type="NCBIfam" id="TIGR04183">
    <property type="entry name" value="Por_Secre_tail"/>
    <property type="match status" value="1"/>
</dbReference>
<proteinExistence type="predicted"/>
<keyword evidence="3" id="KW-1185">Reference proteome</keyword>
<dbReference type="RefSeq" id="WP_305006727.1">
    <property type="nucleotide sequence ID" value="NZ_JAUQSY010000007.1"/>
</dbReference>
<dbReference type="EMBL" id="JAUQSY010000007">
    <property type="protein sequence ID" value="MDO7875417.1"/>
    <property type="molecule type" value="Genomic_DNA"/>
</dbReference>
<name>A0ABT9BB46_9BACT</name>
<evidence type="ECO:0000313" key="2">
    <source>
        <dbReference type="EMBL" id="MDO7875417.1"/>
    </source>
</evidence>
<gene>
    <name evidence="2" type="ORF">Q5H93_11805</name>
</gene>
<organism evidence="2 3">
    <name type="scientific">Hymenobacter aranciens</name>
    <dbReference type="NCBI Taxonomy" id="3063996"/>
    <lineage>
        <taxon>Bacteria</taxon>
        <taxon>Pseudomonadati</taxon>
        <taxon>Bacteroidota</taxon>
        <taxon>Cytophagia</taxon>
        <taxon>Cytophagales</taxon>
        <taxon>Hymenobacteraceae</taxon>
        <taxon>Hymenobacter</taxon>
    </lineage>
</organism>
<accession>A0ABT9BB46</accession>
<dbReference type="InterPro" id="IPR026444">
    <property type="entry name" value="Secre_tail"/>
</dbReference>
<evidence type="ECO:0000313" key="3">
    <source>
        <dbReference type="Proteomes" id="UP001176429"/>
    </source>
</evidence>
<dbReference type="Proteomes" id="UP001176429">
    <property type="component" value="Unassembled WGS sequence"/>
</dbReference>
<dbReference type="InterPro" id="IPR052918">
    <property type="entry name" value="Motility_Chemotaxis_Reg"/>
</dbReference>
<comment type="caution">
    <text evidence="2">The sequence shown here is derived from an EMBL/GenBank/DDBJ whole genome shotgun (WGS) entry which is preliminary data.</text>
</comment>
<evidence type="ECO:0000256" key="1">
    <source>
        <dbReference type="SAM" id="SignalP"/>
    </source>
</evidence>
<dbReference type="PANTHER" id="PTHR35580">
    <property type="entry name" value="CELL SURFACE GLYCOPROTEIN (S-LAYER PROTEIN)-LIKE PROTEIN"/>
    <property type="match status" value="1"/>
</dbReference>
<dbReference type="PANTHER" id="PTHR35580:SF1">
    <property type="entry name" value="PHYTASE-LIKE DOMAIN-CONTAINING PROTEIN"/>
    <property type="match status" value="1"/>
</dbReference>
<reference evidence="2" key="1">
    <citation type="submission" date="2023-07" db="EMBL/GenBank/DDBJ databases">
        <authorList>
            <person name="Kim M.K."/>
        </authorList>
    </citation>
    <scope>NUCLEOTIDE SEQUENCE</scope>
    <source>
        <strain evidence="2">ASUV-10-1</strain>
    </source>
</reference>
<sequence length="599" mass="60346">MNHFNTFWAGVRSLAMALCCKSTGLALALSGLLAPAVQAQAPAWQQALGLAPTTPAATQLRGMATDASGNVYVAGYFEGTLTLGNTTLTSVGGRDVLVAKWQPSTSTWLWAQRAGGTTDDYATALAVSGNNVYVTGQFDSITADFGATTLTNAGTSGTSGDVFVLKLTDSGSSTINWAQRAGGIFGDRAQAIAVSGTGVYITGVYSSSTADFGSTTLTWVNSPTGGGDIFVAKLVDSGSTGQFAWAISAGGDGNDRAYALAVQGSSIYIAGDYSGSTATFGGTQLLNVPPPPSDFSYNAFVSRLTEYGAGPAFDWATQLGGTGNEVGQALLWHNGSLYLAGSFTSSSMLVGSDILTNAGGSASPATADAFLARLVDRNVGGQFMWAQQLGGPGNEAALALAARADGIYVAGLFSSASIGSGNTLLTNTGPVSTREVWVARYRSAAASAQLEWARAAGGVADDQANALVLTGNLVVVGGTVTPAATFGPQAISASAGTLTGFVATLADPVLNATTAAAVGTLQLAPNPATGRTLLHLPPTLQAAGATLTLADGLGQVLRTTAVPGGAAAYPLDLSGLTPGLYLVRLSNGGTQLTRRLVVE</sequence>
<feature type="signal peptide" evidence="1">
    <location>
        <begin position="1"/>
        <end position="28"/>
    </location>
</feature>
<feature type="chain" id="PRO_5047413963" evidence="1">
    <location>
        <begin position="29"/>
        <end position="599"/>
    </location>
</feature>
<protein>
    <submittedName>
        <fullName evidence="2">T9SS type A sorting domain-containing protein</fullName>
    </submittedName>
</protein>
<keyword evidence="1" id="KW-0732">Signal</keyword>